<dbReference type="Proteomes" id="UP000198727">
    <property type="component" value="Unassembled WGS sequence"/>
</dbReference>
<evidence type="ECO:0000313" key="2">
    <source>
        <dbReference type="Proteomes" id="UP000198727"/>
    </source>
</evidence>
<dbReference type="InterPro" id="IPR019587">
    <property type="entry name" value="Polyketide_cyclase/dehydratase"/>
</dbReference>
<dbReference type="InterPro" id="IPR023393">
    <property type="entry name" value="START-like_dom_sf"/>
</dbReference>
<protein>
    <submittedName>
        <fullName evidence="1">Polyketide cyclase / dehydrase and lipid transport</fullName>
    </submittedName>
</protein>
<dbReference type="AlphaFoldDB" id="A0A1I5YVJ8"/>
<keyword evidence="2" id="KW-1185">Reference proteome</keyword>
<proteinExistence type="predicted"/>
<dbReference type="SUPFAM" id="SSF55961">
    <property type="entry name" value="Bet v1-like"/>
    <property type="match status" value="1"/>
</dbReference>
<dbReference type="STRING" id="587909.SAMN05421810_1089"/>
<name>A0A1I5YVJ8_9PSEU</name>
<organism evidence="1 2">
    <name type="scientific">Amycolatopsis arida</name>
    <dbReference type="NCBI Taxonomy" id="587909"/>
    <lineage>
        <taxon>Bacteria</taxon>
        <taxon>Bacillati</taxon>
        <taxon>Actinomycetota</taxon>
        <taxon>Actinomycetes</taxon>
        <taxon>Pseudonocardiales</taxon>
        <taxon>Pseudonocardiaceae</taxon>
        <taxon>Amycolatopsis</taxon>
    </lineage>
</organism>
<sequence>MIPGAGLPPRCRGYPLTMGDYRYSAPVELPADQVFAFVAEPRNLPKYFPRVTTAEPKDTAEPEGGDAVHVEAELAHRHVEEEAWLRRDPERRALSWGAEDDEYHGELRVEERGPDAAEVHVALHTGHADGERVQRELERTVAAITHLAAAETDVAAADDQRGWL</sequence>
<dbReference type="EMBL" id="FOWW01000008">
    <property type="protein sequence ID" value="SFQ48293.1"/>
    <property type="molecule type" value="Genomic_DNA"/>
</dbReference>
<reference evidence="2" key="1">
    <citation type="submission" date="2016-10" db="EMBL/GenBank/DDBJ databases">
        <authorList>
            <person name="Varghese N."/>
            <person name="Submissions S."/>
        </authorList>
    </citation>
    <scope>NUCLEOTIDE SEQUENCE [LARGE SCALE GENOMIC DNA]</scope>
    <source>
        <strain evidence="2">CGMCC 4.5579</strain>
    </source>
</reference>
<evidence type="ECO:0000313" key="1">
    <source>
        <dbReference type="EMBL" id="SFQ48293.1"/>
    </source>
</evidence>
<dbReference type="Pfam" id="PF10604">
    <property type="entry name" value="Polyketide_cyc2"/>
    <property type="match status" value="1"/>
</dbReference>
<dbReference type="Gene3D" id="3.30.530.20">
    <property type="match status" value="1"/>
</dbReference>
<gene>
    <name evidence="1" type="ORF">SAMN05421810_1089</name>
</gene>
<accession>A0A1I5YVJ8</accession>